<dbReference type="EMBL" id="VNIA01000003">
    <property type="protein sequence ID" value="TYP97987.1"/>
    <property type="molecule type" value="Genomic_DNA"/>
</dbReference>
<protein>
    <submittedName>
        <fullName evidence="2">Uncharacterized protein DUF1801</fullName>
    </submittedName>
</protein>
<dbReference type="RefSeq" id="WP_148870327.1">
    <property type="nucleotide sequence ID" value="NZ_VNIA01000003.1"/>
</dbReference>
<accession>A0A5S5DQ14</accession>
<feature type="domain" description="YdhG-like" evidence="1">
    <location>
        <begin position="16"/>
        <end position="112"/>
    </location>
</feature>
<dbReference type="AlphaFoldDB" id="A0A5S5DQ14"/>
<proteinExistence type="predicted"/>
<evidence type="ECO:0000313" key="3">
    <source>
        <dbReference type="Proteomes" id="UP000323136"/>
    </source>
</evidence>
<dbReference type="Gene3D" id="3.90.1150.200">
    <property type="match status" value="1"/>
</dbReference>
<dbReference type="SUPFAM" id="SSF159888">
    <property type="entry name" value="YdhG-like"/>
    <property type="match status" value="1"/>
</dbReference>
<organism evidence="2 3">
    <name type="scientific">Tenacibaculum adriaticum</name>
    <dbReference type="NCBI Taxonomy" id="413713"/>
    <lineage>
        <taxon>Bacteria</taxon>
        <taxon>Pseudomonadati</taxon>
        <taxon>Bacteroidota</taxon>
        <taxon>Flavobacteriia</taxon>
        <taxon>Flavobacteriales</taxon>
        <taxon>Flavobacteriaceae</taxon>
        <taxon>Tenacibaculum</taxon>
    </lineage>
</organism>
<comment type="caution">
    <text evidence="2">The sequence shown here is derived from an EMBL/GenBank/DDBJ whole genome shotgun (WGS) entry which is preliminary data.</text>
</comment>
<sequence>MNPVEEYMLKQEEPFKSILLHLQLLIESSFPEVEMKYKWKIPVYYLEGQPLCYLNCAVKKGFVDVGFWAKDHLENYNEFLVSEGRKVVKSLRYFSVDEVDTTILISVIEEAIKKNHKGFYKSNY</sequence>
<evidence type="ECO:0000259" key="1">
    <source>
        <dbReference type="Pfam" id="PF08818"/>
    </source>
</evidence>
<name>A0A5S5DQ14_9FLAO</name>
<dbReference type="InterPro" id="IPR014922">
    <property type="entry name" value="YdhG-like"/>
</dbReference>
<evidence type="ECO:0000313" key="2">
    <source>
        <dbReference type="EMBL" id="TYP97987.1"/>
    </source>
</evidence>
<reference evidence="2 3" key="1">
    <citation type="submission" date="2019-07" db="EMBL/GenBank/DDBJ databases">
        <title>Genomic Encyclopedia of Type Strains, Phase IV (KMG-IV): sequencing the most valuable type-strain genomes for metagenomic binning, comparative biology and taxonomic classification.</title>
        <authorList>
            <person name="Goeker M."/>
        </authorList>
    </citation>
    <scope>NUCLEOTIDE SEQUENCE [LARGE SCALE GENOMIC DNA]</scope>
    <source>
        <strain evidence="2 3">DSM 18961</strain>
    </source>
</reference>
<keyword evidence="3" id="KW-1185">Reference proteome</keyword>
<dbReference type="Proteomes" id="UP000323136">
    <property type="component" value="Unassembled WGS sequence"/>
</dbReference>
<dbReference type="Pfam" id="PF08818">
    <property type="entry name" value="DUF1801"/>
    <property type="match status" value="1"/>
</dbReference>
<dbReference type="OrthoDB" id="670608at2"/>
<gene>
    <name evidence="2" type="ORF">C7447_103155</name>
</gene>